<proteinExistence type="predicted"/>
<protein>
    <submittedName>
        <fullName evidence="1">(raccoon dog) hypothetical protein</fullName>
    </submittedName>
</protein>
<dbReference type="PANTHER" id="PTHR34344">
    <property type="entry name" value="UPF0184 PROTEIN C9ORF16"/>
    <property type="match status" value="1"/>
</dbReference>
<comment type="caution">
    <text evidence="1">The sequence shown here is derived from an EMBL/GenBank/DDBJ whole genome shotgun (WGS) entry which is preliminary data.</text>
</comment>
<keyword evidence="2" id="KW-1185">Reference proteome</keyword>
<evidence type="ECO:0000313" key="2">
    <source>
        <dbReference type="Proteomes" id="UP000645828"/>
    </source>
</evidence>
<name>A0A811Y733_NYCPR</name>
<dbReference type="PANTHER" id="PTHR34344:SF1">
    <property type="entry name" value="BUBLIN COILED-COIL PROTEIN"/>
    <property type="match status" value="1"/>
</dbReference>
<reference evidence="1" key="1">
    <citation type="submission" date="2020-12" db="EMBL/GenBank/DDBJ databases">
        <authorList>
            <consortium name="Molecular Ecology Group"/>
        </authorList>
    </citation>
    <scope>NUCLEOTIDE SEQUENCE</scope>
    <source>
        <strain evidence="1">TBG_1078</strain>
    </source>
</reference>
<dbReference type="Pfam" id="PF03670">
    <property type="entry name" value="UPF0184"/>
    <property type="match status" value="1"/>
</dbReference>
<evidence type="ECO:0000313" key="1">
    <source>
        <dbReference type="EMBL" id="CAD7672042.1"/>
    </source>
</evidence>
<dbReference type="InterPro" id="IPR005374">
    <property type="entry name" value="BBLN_eukaryota"/>
</dbReference>
<accession>A0A811Y733</accession>
<dbReference type="EMBL" id="CAJHUB010000664">
    <property type="protein sequence ID" value="CAD7672042.1"/>
    <property type="molecule type" value="Genomic_DNA"/>
</dbReference>
<organism evidence="1 2">
    <name type="scientific">Nyctereutes procyonoides</name>
    <name type="common">Raccoon dog</name>
    <name type="synonym">Canis procyonoides</name>
    <dbReference type="NCBI Taxonomy" id="34880"/>
    <lineage>
        <taxon>Eukaryota</taxon>
        <taxon>Metazoa</taxon>
        <taxon>Chordata</taxon>
        <taxon>Craniata</taxon>
        <taxon>Vertebrata</taxon>
        <taxon>Euteleostomi</taxon>
        <taxon>Mammalia</taxon>
        <taxon>Eutheria</taxon>
        <taxon>Laurasiatheria</taxon>
        <taxon>Carnivora</taxon>
        <taxon>Caniformia</taxon>
        <taxon>Canidae</taxon>
        <taxon>Nyctereutes</taxon>
    </lineage>
</organism>
<dbReference type="AlphaFoldDB" id="A0A811Y733"/>
<gene>
    <name evidence="1" type="ORF">NYPRO_LOCUS4837</name>
</gene>
<dbReference type="Proteomes" id="UP000645828">
    <property type="component" value="Unassembled WGS sequence"/>
</dbReference>
<sequence length="98" mass="10749">MCARLFPSSVTRPWRCLSPQSWAPRGTGASVGGQDGSFWEAKYAALSSTLDQINCCVNRLLEKDDHLHACPQGLQDSDRQTLLGFQQQLQQAPSNPSS</sequence>